<protein>
    <recommendedName>
        <fullName evidence="6">UBC core domain-containing protein</fullName>
    </recommendedName>
</protein>
<evidence type="ECO:0000256" key="5">
    <source>
        <dbReference type="SAM" id="MobiDB-lite"/>
    </source>
</evidence>
<organism evidence="7 8">
    <name type="scientific">Rhizoctonia solani</name>
    <dbReference type="NCBI Taxonomy" id="456999"/>
    <lineage>
        <taxon>Eukaryota</taxon>
        <taxon>Fungi</taxon>
        <taxon>Dikarya</taxon>
        <taxon>Basidiomycota</taxon>
        <taxon>Agaricomycotina</taxon>
        <taxon>Agaricomycetes</taxon>
        <taxon>Cantharellales</taxon>
        <taxon>Ceratobasidiaceae</taxon>
        <taxon>Rhizoctonia</taxon>
    </lineage>
</organism>
<dbReference type="InterPro" id="IPR023313">
    <property type="entry name" value="UBQ-conjugating_AS"/>
</dbReference>
<gene>
    <name evidence="7" type="ORF">RDB_LOCUS175656</name>
</gene>
<dbReference type="AlphaFoldDB" id="A0A8H3DMM9"/>
<name>A0A8H3DMM9_9AGAM</name>
<proteinExistence type="inferred from homology"/>
<evidence type="ECO:0000256" key="1">
    <source>
        <dbReference type="ARBA" id="ARBA00022679"/>
    </source>
</evidence>
<dbReference type="Pfam" id="PF00179">
    <property type="entry name" value="UQ_con"/>
    <property type="match status" value="1"/>
</dbReference>
<evidence type="ECO:0000313" key="7">
    <source>
        <dbReference type="EMBL" id="CAE6534761.1"/>
    </source>
</evidence>
<feature type="active site" description="Glycyl thioester intermediate" evidence="3">
    <location>
        <position position="105"/>
    </location>
</feature>
<reference evidence="7" key="1">
    <citation type="submission" date="2021-01" db="EMBL/GenBank/DDBJ databases">
        <authorList>
            <person name="Kaushik A."/>
        </authorList>
    </citation>
    <scope>NUCLEOTIDE SEQUENCE</scope>
    <source>
        <strain evidence="7">AG6-10EEA</strain>
    </source>
</reference>
<dbReference type="GO" id="GO:0005524">
    <property type="term" value="F:ATP binding"/>
    <property type="evidence" value="ECO:0007669"/>
    <property type="project" value="UniProtKB-UniRule"/>
</dbReference>
<dbReference type="PROSITE" id="PS50127">
    <property type="entry name" value="UBC_2"/>
    <property type="match status" value="1"/>
</dbReference>
<evidence type="ECO:0000313" key="8">
    <source>
        <dbReference type="Proteomes" id="UP000663853"/>
    </source>
</evidence>
<feature type="domain" description="UBC core" evidence="6">
    <location>
        <begin position="24"/>
        <end position="182"/>
    </location>
</feature>
<dbReference type="CDD" id="cd23795">
    <property type="entry name" value="UBCc_UBE2G1"/>
    <property type="match status" value="1"/>
</dbReference>
<evidence type="ECO:0000256" key="2">
    <source>
        <dbReference type="ARBA" id="ARBA00022786"/>
    </source>
</evidence>
<comment type="similarity">
    <text evidence="4">Belongs to the ubiquitin-conjugating enzyme family.</text>
</comment>
<feature type="region of interest" description="Disordered" evidence="5">
    <location>
        <begin position="1"/>
        <end position="25"/>
    </location>
</feature>
<dbReference type="PANTHER" id="PTHR24067">
    <property type="entry name" value="UBIQUITIN-CONJUGATING ENZYME E2"/>
    <property type="match status" value="1"/>
</dbReference>
<dbReference type="Gene3D" id="3.10.110.10">
    <property type="entry name" value="Ubiquitin Conjugating Enzyme"/>
    <property type="match status" value="1"/>
</dbReference>
<sequence>MSTPTPSHTPFGSKPGTPSGGPGGPQLLLRRQLQELQKHPVEGLVDDSNMMEWEVMIIGPPDTLYEGGVYKARLKFPEDFPLSPPEMRFITPMWHPNIYPDGKVCISILHPPGEDQYGFELASERWMPVHGVESILVSVISLLSSDTPNTDSPANVDAAVQVRNDITGYRKRVRRLAREAGEEAYD</sequence>
<accession>A0A8H3DMM9</accession>
<dbReference type="FunFam" id="3.10.110.10:FF:000051">
    <property type="entry name" value="ubiquitin-conjugating enzyme E2 R2-like"/>
    <property type="match status" value="1"/>
</dbReference>
<feature type="compositionally biased region" description="Polar residues" evidence="5">
    <location>
        <begin position="1"/>
        <end position="10"/>
    </location>
</feature>
<dbReference type="Proteomes" id="UP000663853">
    <property type="component" value="Unassembled WGS sequence"/>
</dbReference>
<dbReference type="PROSITE" id="PS00183">
    <property type="entry name" value="UBC_1"/>
    <property type="match status" value="1"/>
</dbReference>
<keyword evidence="2 4" id="KW-0833">Ubl conjugation pathway</keyword>
<evidence type="ECO:0000256" key="3">
    <source>
        <dbReference type="PROSITE-ProRule" id="PRU10133"/>
    </source>
</evidence>
<dbReference type="GO" id="GO:0016740">
    <property type="term" value="F:transferase activity"/>
    <property type="evidence" value="ECO:0007669"/>
    <property type="project" value="UniProtKB-KW"/>
</dbReference>
<keyword evidence="4" id="KW-0067">ATP-binding</keyword>
<keyword evidence="4" id="KW-0547">Nucleotide-binding</keyword>
<dbReference type="InterPro" id="IPR016135">
    <property type="entry name" value="UBQ-conjugating_enzyme/RWD"/>
</dbReference>
<dbReference type="EMBL" id="CAJMXA010004109">
    <property type="protein sequence ID" value="CAE6534761.1"/>
    <property type="molecule type" value="Genomic_DNA"/>
</dbReference>
<evidence type="ECO:0000259" key="6">
    <source>
        <dbReference type="PROSITE" id="PS50127"/>
    </source>
</evidence>
<keyword evidence="1" id="KW-0808">Transferase</keyword>
<dbReference type="SUPFAM" id="SSF54495">
    <property type="entry name" value="UBC-like"/>
    <property type="match status" value="1"/>
</dbReference>
<comment type="caution">
    <text evidence="7">The sequence shown here is derived from an EMBL/GenBank/DDBJ whole genome shotgun (WGS) entry which is preliminary data.</text>
</comment>
<dbReference type="SMART" id="SM00212">
    <property type="entry name" value="UBCc"/>
    <property type="match status" value="1"/>
</dbReference>
<dbReference type="InterPro" id="IPR000608">
    <property type="entry name" value="UBC"/>
</dbReference>
<dbReference type="InterPro" id="IPR050113">
    <property type="entry name" value="Ub_conjugating_enzyme"/>
</dbReference>
<evidence type="ECO:0000256" key="4">
    <source>
        <dbReference type="RuleBase" id="RU362109"/>
    </source>
</evidence>